<dbReference type="EMBL" id="FOWW01000014">
    <property type="protein sequence ID" value="SFQ72052.1"/>
    <property type="molecule type" value="Genomic_DNA"/>
</dbReference>
<gene>
    <name evidence="2" type="ORF">SAMN05421810_11497</name>
</gene>
<dbReference type="STRING" id="587909.SAMN05421810_11497"/>
<feature type="compositionally biased region" description="Basic and acidic residues" evidence="1">
    <location>
        <begin position="1"/>
        <end position="13"/>
    </location>
</feature>
<dbReference type="Proteomes" id="UP000198727">
    <property type="component" value="Unassembled WGS sequence"/>
</dbReference>
<sequence>MPDHDETVRDRGRGKAGIIERLAVTKPAGG</sequence>
<keyword evidence="3" id="KW-1185">Reference proteome</keyword>
<evidence type="ECO:0000313" key="2">
    <source>
        <dbReference type="EMBL" id="SFQ72052.1"/>
    </source>
</evidence>
<organism evidence="2 3">
    <name type="scientific">Amycolatopsis arida</name>
    <dbReference type="NCBI Taxonomy" id="587909"/>
    <lineage>
        <taxon>Bacteria</taxon>
        <taxon>Bacillati</taxon>
        <taxon>Actinomycetota</taxon>
        <taxon>Actinomycetes</taxon>
        <taxon>Pseudonocardiales</taxon>
        <taxon>Pseudonocardiaceae</taxon>
        <taxon>Amycolatopsis</taxon>
    </lineage>
</organism>
<proteinExistence type="predicted"/>
<reference evidence="3" key="1">
    <citation type="submission" date="2016-10" db="EMBL/GenBank/DDBJ databases">
        <authorList>
            <person name="Varghese N."/>
            <person name="Submissions S."/>
        </authorList>
    </citation>
    <scope>NUCLEOTIDE SEQUENCE [LARGE SCALE GENOMIC DNA]</scope>
    <source>
        <strain evidence="3">CGMCC 4.5579</strain>
    </source>
</reference>
<name>A0A1I6ATN9_9PSEU</name>
<evidence type="ECO:0000256" key="1">
    <source>
        <dbReference type="SAM" id="MobiDB-lite"/>
    </source>
</evidence>
<dbReference type="AlphaFoldDB" id="A0A1I6ATN9"/>
<accession>A0A1I6ATN9</accession>
<feature type="region of interest" description="Disordered" evidence="1">
    <location>
        <begin position="1"/>
        <end position="30"/>
    </location>
</feature>
<evidence type="ECO:0000313" key="3">
    <source>
        <dbReference type="Proteomes" id="UP000198727"/>
    </source>
</evidence>
<protein>
    <submittedName>
        <fullName evidence="2">Uncharacterized protein</fullName>
    </submittedName>
</protein>